<reference evidence="1 2" key="1">
    <citation type="submission" date="2019-05" db="EMBL/GenBank/DDBJ databases">
        <title>Chryseobacterium sp. isolated from King George Island, maritime Antarctica.</title>
        <authorList>
            <person name="Peng X."/>
        </authorList>
    </citation>
    <scope>NUCLEOTIDE SEQUENCE [LARGE SCALE GENOMIC DNA]</scope>
    <source>
        <strain evidence="1 2">7-3A</strain>
    </source>
</reference>
<proteinExistence type="predicted"/>
<gene>
    <name evidence="1" type="ORF">Q73A0000_15375</name>
</gene>
<keyword evidence="2" id="KW-1185">Reference proteome</keyword>
<dbReference type="KEGG" id="kfa:Q73A0000_15375"/>
<name>A0A7M2YDF0_9FLAO</name>
<organism evidence="1 2">
    <name type="scientific">Kaistella flava</name>
    <name type="common">ex Peng et al. 2021</name>
    <dbReference type="NCBI Taxonomy" id="2038776"/>
    <lineage>
        <taxon>Bacteria</taxon>
        <taxon>Pseudomonadati</taxon>
        <taxon>Bacteroidota</taxon>
        <taxon>Flavobacteriia</taxon>
        <taxon>Flavobacteriales</taxon>
        <taxon>Weeksellaceae</taxon>
        <taxon>Chryseobacterium group</taxon>
        <taxon>Kaistella</taxon>
    </lineage>
</organism>
<evidence type="ECO:0000313" key="2">
    <source>
        <dbReference type="Proteomes" id="UP000594195"/>
    </source>
</evidence>
<accession>A0A7M2YDF0</accession>
<sequence length="69" mass="7901">MFIASSKPDKMETDKRLVISVLNRNKQTNLKCPIAVNLIIKFTAIGLDIQIRKRFVANISNICDKIIRK</sequence>
<dbReference type="Proteomes" id="UP000594195">
    <property type="component" value="Chromosome"/>
</dbReference>
<dbReference type="EMBL" id="CP040442">
    <property type="protein sequence ID" value="QOW11654.1"/>
    <property type="molecule type" value="Genomic_DNA"/>
</dbReference>
<dbReference type="AlphaFoldDB" id="A0A7M2YDF0"/>
<evidence type="ECO:0000313" key="1">
    <source>
        <dbReference type="EMBL" id="QOW11654.1"/>
    </source>
</evidence>
<protein>
    <submittedName>
        <fullName evidence="1">Uncharacterized protein</fullName>
    </submittedName>
</protein>